<reference evidence="1 2" key="1">
    <citation type="submission" date="2018-01" db="EMBL/GenBank/DDBJ databases">
        <title>Genetic Diversity of Clostridium botulinum in seafood.</title>
        <authorList>
            <person name="Athira V."/>
            <person name="Arun Jyothi P.V."/>
            <person name="Lalitha K.V."/>
            <person name="Joseph T.C."/>
        </authorList>
    </citation>
    <scope>NUCLEOTIDE SEQUENCE [LARGE SCALE GENOMIC DNA]</scope>
    <source>
        <strain evidence="1 2">Mfbjulcb8</strain>
    </source>
</reference>
<name>A0ABC8CU75_CLOBO</name>
<evidence type="ECO:0008006" key="3">
    <source>
        <dbReference type="Google" id="ProtNLM"/>
    </source>
</evidence>
<dbReference type="AlphaFoldDB" id="A0ABC8CU75"/>
<accession>A0ABC8CU75</accession>
<dbReference type="Proteomes" id="UP000240615">
    <property type="component" value="Chromosome"/>
</dbReference>
<organism evidence="1 2">
    <name type="scientific">Clostridium botulinum</name>
    <dbReference type="NCBI Taxonomy" id="1491"/>
    <lineage>
        <taxon>Bacteria</taxon>
        <taxon>Bacillati</taxon>
        <taxon>Bacillota</taxon>
        <taxon>Clostridia</taxon>
        <taxon>Eubacteriales</taxon>
        <taxon>Clostridiaceae</taxon>
        <taxon>Clostridium</taxon>
    </lineage>
</organism>
<sequence>MLEKYVGDLQGFINFMEKEHGQIITYDEINNIILVDENKSYCVCPITQCINGKKVSPVLCNCSVSMTQKMISKITGKKTKSRVVASILRGDKSCVYEIKL</sequence>
<dbReference type="EMBL" id="CP027777">
    <property type="protein sequence ID" value="AVQ37762.1"/>
    <property type="molecule type" value="Genomic_DNA"/>
</dbReference>
<protein>
    <recommendedName>
        <fullName evidence="3">Transcriptional regulator</fullName>
    </recommendedName>
</protein>
<gene>
    <name evidence="1" type="ORF">C7M56_03320</name>
</gene>
<proteinExistence type="predicted"/>
<evidence type="ECO:0000313" key="1">
    <source>
        <dbReference type="EMBL" id="AVQ37762.1"/>
    </source>
</evidence>
<evidence type="ECO:0000313" key="2">
    <source>
        <dbReference type="Proteomes" id="UP000240615"/>
    </source>
</evidence>